<feature type="region of interest" description="Disordered" evidence="1">
    <location>
        <begin position="92"/>
        <end position="119"/>
    </location>
</feature>
<keyword evidence="3" id="KW-1185">Reference proteome</keyword>
<organism evidence="2 3">
    <name type="scientific">Membranihabitans marinus</name>
    <dbReference type="NCBI Taxonomy" id="1227546"/>
    <lineage>
        <taxon>Bacteria</taxon>
        <taxon>Pseudomonadati</taxon>
        <taxon>Bacteroidota</taxon>
        <taxon>Saprospiria</taxon>
        <taxon>Saprospirales</taxon>
        <taxon>Saprospiraceae</taxon>
        <taxon>Membranihabitans</taxon>
    </lineage>
</organism>
<dbReference type="EMBL" id="JAHVHU010000009">
    <property type="protein sequence ID" value="MBY5958636.1"/>
    <property type="molecule type" value="Genomic_DNA"/>
</dbReference>
<reference evidence="2" key="1">
    <citation type="submission" date="2021-06" db="EMBL/GenBank/DDBJ databases">
        <title>44 bacteria genomes isolated from Dapeng, Shenzhen.</title>
        <authorList>
            <person name="Zheng W."/>
            <person name="Yu S."/>
            <person name="Huang Y."/>
        </authorList>
    </citation>
    <scope>NUCLEOTIDE SEQUENCE</scope>
    <source>
        <strain evidence="2">DP5N28-2</strain>
    </source>
</reference>
<evidence type="ECO:0000313" key="3">
    <source>
        <dbReference type="Proteomes" id="UP000753961"/>
    </source>
</evidence>
<protein>
    <submittedName>
        <fullName evidence="2">Uncharacterized protein</fullName>
    </submittedName>
</protein>
<dbReference type="PROSITE" id="PS51257">
    <property type="entry name" value="PROKAR_LIPOPROTEIN"/>
    <property type="match status" value="1"/>
</dbReference>
<proteinExistence type="predicted"/>
<sequence>MRSIFTLFLFASILCGCQDTDQQEEESTTPSAIELDQSVEDLTDRIQIKTIQIGSETTTDKNKFHTSYPYTEYEFINTHQEEYAYYIMESGPHGLERSPRRNGSRKNERGQSKRNSFGS</sequence>
<dbReference type="Proteomes" id="UP000753961">
    <property type="component" value="Unassembled WGS sequence"/>
</dbReference>
<comment type="caution">
    <text evidence="2">The sequence shown here is derived from an EMBL/GenBank/DDBJ whole genome shotgun (WGS) entry which is preliminary data.</text>
</comment>
<dbReference type="RefSeq" id="WP_222580169.1">
    <property type="nucleotide sequence ID" value="NZ_JAHVHU010000009.1"/>
</dbReference>
<dbReference type="AlphaFoldDB" id="A0A953HXU6"/>
<name>A0A953HXU6_9BACT</name>
<feature type="compositionally biased region" description="Basic and acidic residues" evidence="1">
    <location>
        <begin position="94"/>
        <end position="111"/>
    </location>
</feature>
<accession>A0A953HXU6</accession>
<gene>
    <name evidence="2" type="ORF">KUV50_10860</name>
</gene>
<evidence type="ECO:0000313" key="2">
    <source>
        <dbReference type="EMBL" id="MBY5958636.1"/>
    </source>
</evidence>
<evidence type="ECO:0000256" key="1">
    <source>
        <dbReference type="SAM" id="MobiDB-lite"/>
    </source>
</evidence>